<keyword evidence="2" id="KW-1133">Transmembrane helix</keyword>
<reference evidence="4" key="1">
    <citation type="submission" date="2019-08" db="EMBL/GenBank/DDBJ databases">
        <title>The improved chromosome-level genome for the pearl oyster Pinctada fucata martensii using PacBio sequencing and Hi-C.</title>
        <authorList>
            <person name="Zheng Z."/>
        </authorList>
    </citation>
    <scope>NUCLEOTIDE SEQUENCE</scope>
    <source>
        <strain evidence="4">ZZ-2019</strain>
        <tissue evidence="4">Adductor muscle</tissue>
    </source>
</reference>
<feature type="compositionally biased region" description="Low complexity" evidence="1">
    <location>
        <begin position="223"/>
        <end position="240"/>
    </location>
</feature>
<gene>
    <name evidence="4" type="ORF">FSP39_000491</name>
</gene>
<evidence type="ECO:0000256" key="3">
    <source>
        <dbReference type="SAM" id="SignalP"/>
    </source>
</evidence>
<dbReference type="AlphaFoldDB" id="A0AA89C272"/>
<keyword evidence="2" id="KW-0472">Membrane</keyword>
<evidence type="ECO:0000256" key="1">
    <source>
        <dbReference type="SAM" id="MobiDB-lite"/>
    </source>
</evidence>
<evidence type="ECO:0000256" key="2">
    <source>
        <dbReference type="SAM" id="Phobius"/>
    </source>
</evidence>
<feature type="transmembrane region" description="Helical" evidence="2">
    <location>
        <begin position="169"/>
        <end position="195"/>
    </location>
</feature>
<feature type="compositionally biased region" description="Polar residues" evidence="1">
    <location>
        <begin position="213"/>
        <end position="222"/>
    </location>
</feature>
<dbReference type="EMBL" id="VSWD01000007">
    <property type="protein sequence ID" value="KAK3096466.1"/>
    <property type="molecule type" value="Genomic_DNA"/>
</dbReference>
<keyword evidence="3" id="KW-0732">Signal</keyword>
<name>A0AA89C272_PINIB</name>
<evidence type="ECO:0000313" key="4">
    <source>
        <dbReference type="EMBL" id="KAK3096466.1"/>
    </source>
</evidence>
<organism evidence="4 5">
    <name type="scientific">Pinctada imbricata</name>
    <name type="common">Atlantic pearl-oyster</name>
    <name type="synonym">Pinctada martensii</name>
    <dbReference type="NCBI Taxonomy" id="66713"/>
    <lineage>
        <taxon>Eukaryota</taxon>
        <taxon>Metazoa</taxon>
        <taxon>Spiralia</taxon>
        <taxon>Lophotrochozoa</taxon>
        <taxon>Mollusca</taxon>
        <taxon>Bivalvia</taxon>
        <taxon>Autobranchia</taxon>
        <taxon>Pteriomorphia</taxon>
        <taxon>Pterioida</taxon>
        <taxon>Pterioidea</taxon>
        <taxon>Pteriidae</taxon>
        <taxon>Pinctada</taxon>
    </lineage>
</organism>
<keyword evidence="2" id="KW-0812">Transmembrane</keyword>
<evidence type="ECO:0000313" key="5">
    <source>
        <dbReference type="Proteomes" id="UP001186944"/>
    </source>
</evidence>
<protein>
    <submittedName>
        <fullName evidence="4">Uncharacterized protein</fullName>
    </submittedName>
</protein>
<proteinExistence type="predicted"/>
<feature type="compositionally biased region" description="Pro residues" evidence="1">
    <location>
        <begin position="267"/>
        <end position="284"/>
    </location>
</feature>
<comment type="caution">
    <text evidence="4">The sequence shown here is derived from an EMBL/GenBank/DDBJ whole genome shotgun (WGS) entry which is preliminary data.</text>
</comment>
<feature type="region of interest" description="Disordered" evidence="1">
    <location>
        <begin position="213"/>
        <end position="292"/>
    </location>
</feature>
<keyword evidence="5" id="KW-1185">Reference proteome</keyword>
<accession>A0AA89C272</accession>
<feature type="signal peptide" evidence="3">
    <location>
        <begin position="1"/>
        <end position="24"/>
    </location>
</feature>
<sequence>MVLQRTWLAILLLYSIYCVDFITGYEETINIDYSCTYNIQKLTEDKSYKLVWTGGDPGIGGCKISFIGRDSEYLNEYTVCAEIPDRIYFQSSGIYLKYYVGFNSYPSRTYTKDDYPLTERFCAGQDQYLDVEIEADSSGSGFFSRIDTSNSYFTLRITATKTYDYGGNVGAIVGGVIGGLAFLGIVITVCIVIACRRKGYAGQVNQPTTTTMVNQGGSQSAAYPQQTYGQPGAYPQQQMAYPPPMGYTQPGNYPVQGYGFSGQQYQQPPPPPAQAPNTSAPPPSYSDVAKSS</sequence>
<feature type="chain" id="PRO_5041669518" evidence="3">
    <location>
        <begin position="25"/>
        <end position="292"/>
    </location>
</feature>
<dbReference type="Proteomes" id="UP001186944">
    <property type="component" value="Unassembled WGS sequence"/>
</dbReference>